<dbReference type="SUPFAM" id="SSF82171">
    <property type="entry name" value="DPP6 N-terminal domain-like"/>
    <property type="match status" value="1"/>
</dbReference>
<accession>A0A346Y1N6</accession>
<dbReference type="InterPro" id="IPR013211">
    <property type="entry name" value="LVIVD"/>
</dbReference>
<name>A0A346Y1N6_9ACTN</name>
<sequence>MRYARLLLAALFVLSLLPAVSAGAAVLDLSEAVSVATPIDESVSSPNMTHVANVEWDFSLRDAERSTPDIAGGTDVEFATIDGRDYAVAGTYSNGLQIIDITDPEAPALVSQYHCDVLQGDVQVFTREEVDGTDTVTRTYATYAVEGGSSNRAPSQCFADAGVTADAGTLFIDISTPTAPEAVGFARIVEGTHNQSVHPDGEYMYNSNSGGCGGCIEVIDIRDLSNPTEVMRIESTSATGEDSHDITFSADGTRAYSAAIDVTMIIDTTDPAAPTVISSIVDPAVTLHHQSDPVTIGDREFVIINDELAGAAGNEVCPGGGLHVWEITGDMEADPQKVGAFFTPEVTVREGAGTGVSVSGIGVVTCTSHVFRIYEEQEKLVIGWFGAGVHVIDLSGLADVPVAVSAGVLGQSVGVGMEEVGFFRFNNSDTWSAKVMEWDGDGSAYIFADDQTRGFDVYHFDNTAETAENPGTWMSPTAALERLDTLLASGFVPKQYLICDLTLGRAQLSQ</sequence>
<evidence type="ECO:0000256" key="1">
    <source>
        <dbReference type="SAM" id="SignalP"/>
    </source>
</evidence>
<dbReference type="InterPro" id="IPR015943">
    <property type="entry name" value="WD40/YVTN_repeat-like_dom_sf"/>
</dbReference>
<evidence type="ECO:0000313" key="3">
    <source>
        <dbReference type="Proteomes" id="UP000264006"/>
    </source>
</evidence>
<dbReference type="Pfam" id="PF08309">
    <property type="entry name" value="LVIVD"/>
    <property type="match status" value="1"/>
</dbReference>
<feature type="signal peptide" evidence="1">
    <location>
        <begin position="1"/>
        <end position="24"/>
    </location>
</feature>
<gene>
    <name evidence="2" type="ORF">DVS28_a3710</name>
</gene>
<protein>
    <submittedName>
        <fullName evidence="2">Putative secreted protein</fullName>
    </submittedName>
</protein>
<reference evidence="2 3" key="1">
    <citation type="submission" date="2018-09" db="EMBL/GenBank/DDBJ databases">
        <title>Complete genome sequence of Euzebya sp. DY32-46 isolated from seawater of Pacific Ocean.</title>
        <authorList>
            <person name="Xu L."/>
            <person name="Wu Y.-H."/>
            <person name="Xu X.-W."/>
        </authorList>
    </citation>
    <scope>NUCLEOTIDE SEQUENCE [LARGE SCALE GENOMIC DNA]</scope>
    <source>
        <strain evidence="2 3">DY32-46</strain>
    </source>
</reference>
<organism evidence="2 3">
    <name type="scientific">Euzebya pacifica</name>
    <dbReference type="NCBI Taxonomy" id="1608957"/>
    <lineage>
        <taxon>Bacteria</taxon>
        <taxon>Bacillati</taxon>
        <taxon>Actinomycetota</taxon>
        <taxon>Nitriliruptoria</taxon>
        <taxon>Euzebyales</taxon>
    </lineage>
</organism>
<proteinExistence type="predicted"/>
<dbReference type="Gene3D" id="2.130.10.10">
    <property type="entry name" value="YVTN repeat-like/Quinoprotein amine dehydrogenase"/>
    <property type="match status" value="1"/>
</dbReference>
<keyword evidence="1" id="KW-0732">Signal</keyword>
<dbReference type="Proteomes" id="UP000264006">
    <property type="component" value="Chromosome"/>
</dbReference>
<dbReference type="AlphaFoldDB" id="A0A346Y1N6"/>
<feature type="chain" id="PRO_5017079240" evidence="1">
    <location>
        <begin position="25"/>
        <end position="510"/>
    </location>
</feature>
<keyword evidence="3" id="KW-1185">Reference proteome</keyword>
<dbReference type="RefSeq" id="WP_114592732.1">
    <property type="nucleotide sequence ID" value="NZ_CP031165.1"/>
</dbReference>
<dbReference type="OrthoDB" id="5240345at2"/>
<dbReference type="KEGG" id="euz:DVS28_a3710"/>
<dbReference type="EMBL" id="CP031165">
    <property type="protein sequence ID" value="AXV08383.1"/>
    <property type="molecule type" value="Genomic_DNA"/>
</dbReference>
<evidence type="ECO:0000313" key="2">
    <source>
        <dbReference type="EMBL" id="AXV08383.1"/>
    </source>
</evidence>